<feature type="signal peptide" evidence="1">
    <location>
        <begin position="1"/>
        <end position="25"/>
    </location>
</feature>
<protein>
    <submittedName>
        <fullName evidence="2">Uncharacterized protein</fullName>
    </submittedName>
</protein>
<evidence type="ECO:0000313" key="3">
    <source>
        <dbReference type="Proteomes" id="UP000283523"/>
    </source>
</evidence>
<feature type="chain" id="PRO_5019169629" evidence="1">
    <location>
        <begin position="26"/>
        <end position="101"/>
    </location>
</feature>
<accession>A0A418M0F4</accession>
<keyword evidence="1" id="KW-0732">Signal</keyword>
<dbReference type="RefSeq" id="WP_119670830.1">
    <property type="nucleotide sequence ID" value="NZ_QXED01000009.1"/>
</dbReference>
<dbReference type="Proteomes" id="UP000283523">
    <property type="component" value="Unassembled WGS sequence"/>
</dbReference>
<comment type="caution">
    <text evidence="2">The sequence shown here is derived from an EMBL/GenBank/DDBJ whole genome shotgun (WGS) entry which is preliminary data.</text>
</comment>
<organism evidence="2 3">
    <name type="scientific">Fibrisoma montanum</name>
    <dbReference type="NCBI Taxonomy" id="2305895"/>
    <lineage>
        <taxon>Bacteria</taxon>
        <taxon>Pseudomonadati</taxon>
        <taxon>Bacteroidota</taxon>
        <taxon>Cytophagia</taxon>
        <taxon>Cytophagales</taxon>
        <taxon>Spirosomataceae</taxon>
        <taxon>Fibrisoma</taxon>
    </lineage>
</organism>
<dbReference type="EMBL" id="QXED01000009">
    <property type="protein sequence ID" value="RIV19120.1"/>
    <property type="molecule type" value="Genomic_DNA"/>
</dbReference>
<sequence>MKPSTWISGLTITALCMGCSSVEQADQNSAQTTHRDTVLIDADRLEQGRLFEPVRNPFTRDDAAKLVGADRFRTKPIRWLLPKTLTSCWSAGCMPTKPLAG</sequence>
<keyword evidence="3" id="KW-1185">Reference proteome</keyword>
<name>A0A418M0F4_9BACT</name>
<evidence type="ECO:0000256" key="1">
    <source>
        <dbReference type="SAM" id="SignalP"/>
    </source>
</evidence>
<gene>
    <name evidence="2" type="ORF">DYU11_26905</name>
</gene>
<reference evidence="2 3" key="1">
    <citation type="submission" date="2018-08" db="EMBL/GenBank/DDBJ databases">
        <title>Fibrisoma montanum sp. nov., isolated from Danxia mountain soil.</title>
        <authorList>
            <person name="Huang Y."/>
        </authorList>
    </citation>
    <scope>NUCLEOTIDE SEQUENCE [LARGE SCALE GENOMIC DNA]</scope>
    <source>
        <strain evidence="2 3">HYT19</strain>
    </source>
</reference>
<dbReference type="AlphaFoldDB" id="A0A418M0F4"/>
<evidence type="ECO:0000313" key="2">
    <source>
        <dbReference type="EMBL" id="RIV19120.1"/>
    </source>
</evidence>
<proteinExistence type="predicted"/>